<keyword evidence="7" id="KW-0732">Signal</keyword>
<dbReference type="InterPro" id="IPR000719">
    <property type="entry name" value="Prot_kinase_dom"/>
</dbReference>
<dbReference type="SUPFAM" id="SSF56112">
    <property type="entry name" value="Protein kinase-like (PK-like)"/>
    <property type="match status" value="1"/>
</dbReference>
<dbReference type="InterPro" id="IPR011009">
    <property type="entry name" value="Kinase-like_dom_sf"/>
</dbReference>
<name>A0AB40CW59_DIOCR</name>
<protein>
    <recommendedName>
        <fullName evidence="2">non-specific serine/threonine protein kinase</fullName>
        <ecNumber evidence="2">2.7.11.1</ecNumber>
    </recommendedName>
</protein>
<keyword evidence="11" id="KW-0067">ATP-binding</keyword>
<dbReference type="EC" id="2.7.11.1" evidence="2"/>
<evidence type="ECO:0000256" key="12">
    <source>
        <dbReference type="ARBA" id="ARBA00022989"/>
    </source>
</evidence>
<accession>A0AB40CW59</accession>
<keyword evidence="4" id="KW-0433">Leucine-rich repeat</keyword>
<dbReference type="PANTHER" id="PTHR48005:SF70">
    <property type="entry name" value="MDIS1-INTERACTING RECEPTOR LIKE KINASE 2-LIKE"/>
    <property type="match status" value="1"/>
</dbReference>
<dbReference type="GO" id="GO:0016020">
    <property type="term" value="C:membrane"/>
    <property type="evidence" value="ECO:0007669"/>
    <property type="project" value="UniProtKB-SubCell"/>
</dbReference>
<keyword evidence="9" id="KW-0547">Nucleotide-binding</keyword>
<dbReference type="Gene3D" id="1.10.510.10">
    <property type="entry name" value="Transferase(Phosphotransferase) domain 1"/>
    <property type="match status" value="1"/>
</dbReference>
<keyword evidence="3" id="KW-0723">Serine/threonine-protein kinase</keyword>
<keyword evidence="10" id="KW-0418">Kinase</keyword>
<keyword evidence="19" id="KW-1185">Reference proteome</keyword>
<evidence type="ECO:0000256" key="2">
    <source>
        <dbReference type="ARBA" id="ARBA00012513"/>
    </source>
</evidence>
<comment type="catalytic activity">
    <reaction evidence="16">
        <text>L-threonyl-[protein] + ATP = O-phospho-L-threonyl-[protein] + ADP + H(+)</text>
        <dbReference type="Rhea" id="RHEA:46608"/>
        <dbReference type="Rhea" id="RHEA-COMP:11060"/>
        <dbReference type="Rhea" id="RHEA-COMP:11605"/>
        <dbReference type="ChEBI" id="CHEBI:15378"/>
        <dbReference type="ChEBI" id="CHEBI:30013"/>
        <dbReference type="ChEBI" id="CHEBI:30616"/>
        <dbReference type="ChEBI" id="CHEBI:61977"/>
        <dbReference type="ChEBI" id="CHEBI:456216"/>
        <dbReference type="EC" id="2.7.11.1"/>
    </reaction>
</comment>
<evidence type="ECO:0000256" key="13">
    <source>
        <dbReference type="ARBA" id="ARBA00023136"/>
    </source>
</evidence>
<evidence type="ECO:0000313" key="20">
    <source>
        <dbReference type="RefSeq" id="XP_039142820.1"/>
    </source>
</evidence>
<keyword evidence="8" id="KW-0677">Repeat</keyword>
<keyword evidence="5" id="KW-0808">Transferase</keyword>
<dbReference type="RefSeq" id="XP_039142820.1">
    <property type="nucleotide sequence ID" value="XM_039286886.1"/>
</dbReference>
<keyword evidence="12" id="KW-1133">Transmembrane helix</keyword>
<dbReference type="GO" id="GO:0005524">
    <property type="term" value="F:ATP binding"/>
    <property type="evidence" value="ECO:0007669"/>
    <property type="project" value="UniProtKB-KW"/>
</dbReference>
<keyword evidence="15" id="KW-0325">Glycoprotein</keyword>
<evidence type="ECO:0000256" key="6">
    <source>
        <dbReference type="ARBA" id="ARBA00022692"/>
    </source>
</evidence>
<evidence type="ECO:0000259" key="18">
    <source>
        <dbReference type="PROSITE" id="PS50011"/>
    </source>
</evidence>
<dbReference type="GO" id="GO:0004674">
    <property type="term" value="F:protein serine/threonine kinase activity"/>
    <property type="evidence" value="ECO:0007669"/>
    <property type="project" value="UniProtKB-KW"/>
</dbReference>
<dbReference type="InterPro" id="IPR051420">
    <property type="entry name" value="Ser_Thr_Kinases_DiverseReg"/>
</dbReference>
<dbReference type="PANTHER" id="PTHR48005">
    <property type="entry name" value="LEUCINE RICH REPEAT KINASE 2"/>
    <property type="match status" value="1"/>
</dbReference>
<evidence type="ECO:0000256" key="3">
    <source>
        <dbReference type="ARBA" id="ARBA00022527"/>
    </source>
</evidence>
<dbReference type="Pfam" id="PF00069">
    <property type="entry name" value="Pkinase"/>
    <property type="match status" value="1"/>
</dbReference>
<reference evidence="20" key="1">
    <citation type="submission" date="2025-08" db="UniProtKB">
        <authorList>
            <consortium name="RefSeq"/>
        </authorList>
    </citation>
    <scope>IDENTIFICATION</scope>
</reference>
<comment type="catalytic activity">
    <reaction evidence="17">
        <text>L-seryl-[protein] + ATP = O-phospho-L-seryl-[protein] + ADP + H(+)</text>
        <dbReference type="Rhea" id="RHEA:17989"/>
        <dbReference type="Rhea" id="RHEA-COMP:9863"/>
        <dbReference type="Rhea" id="RHEA-COMP:11604"/>
        <dbReference type="ChEBI" id="CHEBI:15378"/>
        <dbReference type="ChEBI" id="CHEBI:29999"/>
        <dbReference type="ChEBI" id="CHEBI:30616"/>
        <dbReference type="ChEBI" id="CHEBI:83421"/>
        <dbReference type="ChEBI" id="CHEBI:456216"/>
        <dbReference type="EC" id="2.7.11.1"/>
    </reaction>
</comment>
<dbReference type="FunFam" id="1.10.510.10:FF:000479">
    <property type="entry name" value="Leucine-rich repeat receptor-like protein kinase"/>
    <property type="match status" value="1"/>
</dbReference>
<evidence type="ECO:0000256" key="7">
    <source>
        <dbReference type="ARBA" id="ARBA00022729"/>
    </source>
</evidence>
<comment type="subcellular location">
    <subcellularLocation>
        <location evidence="1">Membrane</location>
        <topology evidence="1">Single-pass membrane protein</topology>
    </subcellularLocation>
</comment>
<keyword evidence="6" id="KW-0812">Transmembrane</keyword>
<evidence type="ECO:0000256" key="9">
    <source>
        <dbReference type="ARBA" id="ARBA00022741"/>
    </source>
</evidence>
<evidence type="ECO:0000256" key="1">
    <source>
        <dbReference type="ARBA" id="ARBA00004167"/>
    </source>
</evidence>
<evidence type="ECO:0000256" key="11">
    <source>
        <dbReference type="ARBA" id="ARBA00022840"/>
    </source>
</evidence>
<evidence type="ECO:0000256" key="4">
    <source>
        <dbReference type="ARBA" id="ARBA00022614"/>
    </source>
</evidence>
<evidence type="ECO:0000256" key="8">
    <source>
        <dbReference type="ARBA" id="ARBA00022737"/>
    </source>
</evidence>
<dbReference type="InterPro" id="IPR008266">
    <property type="entry name" value="Tyr_kinase_AS"/>
</dbReference>
<evidence type="ECO:0000313" key="19">
    <source>
        <dbReference type="Proteomes" id="UP001515500"/>
    </source>
</evidence>
<evidence type="ECO:0000256" key="5">
    <source>
        <dbReference type="ARBA" id="ARBA00022679"/>
    </source>
</evidence>
<evidence type="ECO:0000256" key="15">
    <source>
        <dbReference type="ARBA" id="ARBA00023180"/>
    </source>
</evidence>
<organism evidence="19 20">
    <name type="scientific">Dioscorea cayennensis subsp. rotundata</name>
    <name type="common">White Guinea yam</name>
    <name type="synonym">Dioscorea rotundata</name>
    <dbReference type="NCBI Taxonomy" id="55577"/>
    <lineage>
        <taxon>Eukaryota</taxon>
        <taxon>Viridiplantae</taxon>
        <taxon>Streptophyta</taxon>
        <taxon>Embryophyta</taxon>
        <taxon>Tracheophyta</taxon>
        <taxon>Spermatophyta</taxon>
        <taxon>Magnoliopsida</taxon>
        <taxon>Liliopsida</taxon>
        <taxon>Dioscoreales</taxon>
        <taxon>Dioscoreaceae</taxon>
        <taxon>Dioscorea</taxon>
    </lineage>
</organism>
<gene>
    <name evidence="20" type="primary">LOC120280141</name>
</gene>
<keyword evidence="14" id="KW-0675">Receptor</keyword>
<evidence type="ECO:0000256" key="17">
    <source>
        <dbReference type="ARBA" id="ARBA00048679"/>
    </source>
</evidence>
<feature type="domain" description="Protein kinase" evidence="18">
    <location>
        <begin position="1"/>
        <end position="179"/>
    </location>
</feature>
<evidence type="ECO:0000256" key="10">
    <source>
        <dbReference type="ARBA" id="ARBA00022777"/>
    </source>
</evidence>
<evidence type="ECO:0000256" key="14">
    <source>
        <dbReference type="ARBA" id="ARBA00023170"/>
    </source>
</evidence>
<dbReference type="PROSITE" id="PS50011">
    <property type="entry name" value="PROTEIN_KINASE_DOM"/>
    <property type="match status" value="1"/>
</dbReference>
<dbReference type="AlphaFoldDB" id="A0AB40CW59"/>
<proteinExistence type="predicted"/>
<dbReference type="Proteomes" id="UP001515500">
    <property type="component" value="Chromosome 2"/>
</dbReference>
<sequence length="200" mass="22058">MKPGSFDWIERANIIKDIAHALSYLHHNCVPPIVHRDITSNNILMDEEHKACISDFGIAKSLNPNSSHWSMLAGTHGYMAPELAYIMRVTEKCDVYSFGVVALEVIHGMHPGDLLSALAPSMLVKDILDPRLPLHMGDQVAANRILSVIFIALQCIDANPQSRPTMEQVSQILSSDKSLSISSMIPFHALTLAQLMNAHP</sequence>
<evidence type="ECO:0000256" key="16">
    <source>
        <dbReference type="ARBA" id="ARBA00047899"/>
    </source>
</evidence>
<dbReference type="GeneID" id="120280141"/>
<dbReference type="PROSITE" id="PS00109">
    <property type="entry name" value="PROTEIN_KINASE_TYR"/>
    <property type="match status" value="1"/>
</dbReference>
<keyword evidence="13" id="KW-0472">Membrane</keyword>